<reference evidence="1" key="1">
    <citation type="submission" date="2023-04" db="EMBL/GenBank/DDBJ databases">
        <title>Draft Genome sequencing of Naganishia species isolated from polar environments using Oxford Nanopore Technology.</title>
        <authorList>
            <person name="Leo P."/>
            <person name="Venkateswaran K."/>
        </authorList>
    </citation>
    <scope>NUCLEOTIDE SEQUENCE</scope>
    <source>
        <strain evidence="1">MNA-CCFEE 5261</strain>
    </source>
</reference>
<organism evidence="1 2">
    <name type="scientific">Naganishia cerealis</name>
    <dbReference type="NCBI Taxonomy" id="610337"/>
    <lineage>
        <taxon>Eukaryota</taxon>
        <taxon>Fungi</taxon>
        <taxon>Dikarya</taxon>
        <taxon>Basidiomycota</taxon>
        <taxon>Agaricomycotina</taxon>
        <taxon>Tremellomycetes</taxon>
        <taxon>Filobasidiales</taxon>
        <taxon>Filobasidiaceae</taxon>
        <taxon>Naganishia</taxon>
    </lineage>
</organism>
<sequence length="389" mass="41841">MTSGEASDDEEKALFVAEPTVVIPKGRPKRGTTTTTAKVTTRTTASTTAARKGTRGTIKSASASALPVDSSGVGPEGNLVDVEVDDTGADELDALSRPTRTTTTSQSRAKGSKTPVTATAAITATTEDSVRPSTTTTTKKKPAATRKPTKRSAAPVKPEVAVSESEERVVVVDVAVKSETISAVPSVATTDASDAEMASSHLVVTASEPSDMEQEDDDDDDGAEEEERRRRRERSEYLHEEETVKSHRLQMVEVGAREAMAVMQNLGSKRLGTVRMLSRRESATPPAAAAAAATKQAAGNLHDRDNADDDDNNKQRVRSAIDDRGKDAGVGEVIELTAEEEQLTVVDYVRRMYARRREALYGAGEAKIRDWQEKADQARRFIESIPSRN</sequence>
<gene>
    <name evidence="1" type="ORF">QFC19_001798</name>
</gene>
<comment type="caution">
    <text evidence="1">The sequence shown here is derived from an EMBL/GenBank/DDBJ whole genome shotgun (WGS) entry which is preliminary data.</text>
</comment>
<keyword evidence="2" id="KW-1185">Reference proteome</keyword>
<protein>
    <submittedName>
        <fullName evidence="1">Uncharacterized protein</fullName>
    </submittedName>
</protein>
<dbReference type="EMBL" id="JASBWR010000014">
    <property type="protein sequence ID" value="KAJ9110127.1"/>
    <property type="molecule type" value="Genomic_DNA"/>
</dbReference>
<evidence type="ECO:0000313" key="1">
    <source>
        <dbReference type="EMBL" id="KAJ9110127.1"/>
    </source>
</evidence>
<evidence type="ECO:0000313" key="2">
    <source>
        <dbReference type="Proteomes" id="UP001241377"/>
    </source>
</evidence>
<proteinExistence type="predicted"/>
<name>A0ACC2WGD2_9TREE</name>
<dbReference type="Proteomes" id="UP001241377">
    <property type="component" value="Unassembled WGS sequence"/>
</dbReference>
<accession>A0ACC2WGD2</accession>